<evidence type="ECO:0000313" key="1">
    <source>
        <dbReference type="EMBL" id="KAJ3174542.1"/>
    </source>
</evidence>
<name>A0AAD5TJZ3_9FUNG</name>
<accession>A0AAD5TJZ3</accession>
<evidence type="ECO:0000313" key="2">
    <source>
        <dbReference type="Proteomes" id="UP001212152"/>
    </source>
</evidence>
<organism evidence="1 2">
    <name type="scientific">Geranomyces variabilis</name>
    <dbReference type="NCBI Taxonomy" id="109894"/>
    <lineage>
        <taxon>Eukaryota</taxon>
        <taxon>Fungi</taxon>
        <taxon>Fungi incertae sedis</taxon>
        <taxon>Chytridiomycota</taxon>
        <taxon>Chytridiomycota incertae sedis</taxon>
        <taxon>Chytridiomycetes</taxon>
        <taxon>Spizellomycetales</taxon>
        <taxon>Powellomycetaceae</taxon>
        <taxon>Geranomyces</taxon>
    </lineage>
</organism>
<dbReference type="AlphaFoldDB" id="A0AAD5TJZ3"/>
<gene>
    <name evidence="1" type="ORF">HDU87_007134</name>
</gene>
<dbReference type="Proteomes" id="UP001212152">
    <property type="component" value="Unassembled WGS sequence"/>
</dbReference>
<dbReference type="EMBL" id="JADGJQ010000064">
    <property type="protein sequence ID" value="KAJ3174542.1"/>
    <property type="molecule type" value="Genomic_DNA"/>
</dbReference>
<keyword evidence="2" id="KW-1185">Reference proteome</keyword>
<comment type="caution">
    <text evidence="1">The sequence shown here is derived from an EMBL/GenBank/DDBJ whole genome shotgun (WGS) entry which is preliminary data.</text>
</comment>
<reference evidence="1" key="1">
    <citation type="submission" date="2020-05" db="EMBL/GenBank/DDBJ databases">
        <title>Phylogenomic resolution of chytrid fungi.</title>
        <authorList>
            <person name="Stajich J.E."/>
            <person name="Amses K."/>
            <person name="Simmons R."/>
            <person name="Seto K."/>
            <person name="Myers J."/>
            <person name="Bonds A."/>
            <person name="Quandt C.A."/>
            <person name="Barry K."/>
            <person name="Liu P."/>
            <person name="Grigoriev I."/>
            <person name="Longcore J.E."/>
            <person name="James T.Y."/>
        </authorList>
    </citation>
    <scope>NUCLEOTIDE SEQUENCE</scope>
    <source>
        <strain evidence="1">JEL0379</strain>
    </source>
</reference>
<proteinExistence type="predicted"/>
<sequence length="280" mass="32220">MSGWSPEPQIGHAPQQVASLTAFNNQALSDTRFLFSDGCIYMRMDSLKQHSAYFRSMESFKAQQGAVDPPAAPESERVMLDIDARTITEREDLLEEVLLFFHTNNFHHISIHKPRFPSGIMQVARFLQVDSMHLFVGKLKESIESHDNNTGLRNYIETYVGLFRNSLYTEDQMLEIVKFPATHIHKEPLERNACIAPIWLAVSSRWDVKYDIIVLRHKVMGALMVKHTVSQLVTFMRYFNEQIGGVQLGDEECEQRQMEAKLRTASHLLYSQPTGVPFTW</sequence>
<protein>
    <submittedName>
        <fullName evidence="1">Uncharacterized protein</fullName>
    </submittedName>
</protein>